<feature type="compositionally biased region" description="Basic and acidic residues" evidence="1">
    <location>
        <begin position="1029"/>
        <end position="1038"/>
    </location>
</feature>
<sequence>MSVFPGFGGWINQNIQQPPKAESRRSENVKSNSVSEKDTNNEEGLNYDEEETKRQNELWKAAEKKHPWYDAPPKVKVTTKKGLCHMNIEMTLGLTPDGVYELFTNPNNGSLFFDMDMNGRPLLATKSRKVLKKDGPRQIVRLKKAVAWDFLWWSGEFPIYLIVDVNKKYLTATYEKEKMMFMKVFKGNWKIEPLYVDSVRFCKQREPKSLQEYKKCSGGQGRVGSKVTMDQYFQPYPLLNLPPFSWFIREITIKTTKTLLKMLQHASVVLRESSGSINPHVEEPHEVESKSPAPNSVWAVDPKYYDLAEVKKESRLWRAAEKKHPWYDAPAKVKVTTKKGLCHLNIEFKLGLPPEAVYEMFTNPNNFPFFKEDKAGRQRKQINKGFEEGWTEADHGCDESSEMELSWAKYTTKKMMLMKVFKGSWKVEPDYVDQERLCKSRSPKSREEYKICSGGQGKVGSKVTMEQIFEPSSLLNRPPVSWIIRGITIRTTKILLEDLRKAGTTLREVNIVCGPKLQSKMRVFSGFDGWINQNIQEPPKGESKRFVDVNTNSESEKDSNNQELVYDKEEMKKQYELWSASEKKHPWYDAPPKVKEYKSRKVLKKDGRRQIVKVEQALAWDFLWWSGPIPIELIVDENQKEFTAKYKKEKMMFMKVFEGNYKVEPLYVDSVRLCKNKEPKSFQEYKTCSGGQGRIASKAESGRSENVKSSPVSEKDTNLKPWYDEPGKFMKVFEGSWKVEPLYVDQERFCRSRSVNSQEEYKKCSGGRGRIASMVTMELIFQPSTLLNLPPVSWIIRGITIKITKMLLEDLRKYISIICGPSFHSEMNVFPGFGGWINQNNQQPPKGESKRSENVKSNSNTDMDTNNTEDDEEIKQLNLWSDAEKKHPRYDPPPKVKVTMKKGLCHMNIELTLGVPPDGAYELFINPTNIPFFVIDKSGRQLLANKSRKILKKDGPRQTVKVKKAVAWDFLWFSGSLPINLIVNENKKDLEVKYKKEKMMFMKVFEERNECNSGLVAGFNQNMQQSPKAEFKKSENNRSKSVSEMNTNNVDDEVMEQGKLWRDAEKKYPWYDAPPKVKVTTKKGLCHMYIELTFGLPPRSVFELFTNPDNLPLVSDKSWRQLLVNKKRKVLKRDGPRQIVEVDKVVAWDFLWWSGGMPINLIAVENEKDLRGKYKKQKMKFMKVFEGSYKVEPIYVDFERLCNQKEPKSPEEYKKCSGGQGKIASKDHHQDHHDSAQNASRYGCQDASRPEDPKSSEHVESKSASEMDNGPAKMKKYYDEDEWERQDKLWTAAEKKHPWKDAPPKVKVTTKKGICHMHIELTLGLPPDGVFERFTNPHNGPNTEPLLKSKSRKVLKDDGPRQIAKVKKAVAWNFSGRSIAIPISLIVDENRRDLTAKYKKEKMMFMKVFEGSYKVEPVYVDSVRLCKNKKPKSVDEYKKCSGGQGKIASKVTMDQYFQPYPPFNLPPFSWFIRDITIKNTKSVLERLQSWSFSIRNPGVERTRNFSSSLSSNGSNSKGAGFEQLSNDATAMRKRFEAKPKKTENVESKSESEMVDNNNNHDKMKKYYDEDERKKQDQVWIDAEKMHPWNDAPPKVKESKSRKVLMEDGPRQIAKVKKTVDWKFLGSSFAVPISLIVDENRKDLTAKYKKKKMILMKVFEGSYRVEPLYVDSERLCNNMEPKSPAEYKRCSGGQGRIASKVTMNQYFKPYPPFNLPPLSWYIRKVTIKNTKTALKTLQTWGITLRNPGAVTSTDKYGNIFSSRCVRNKMGVSEISRSEEKSGIGFVKLFENNVVFPGFLVWMNQTIQEPLKAEFKRLRNVKELSLKSVSKIETAYEEHRDEEKLEKQLQAWRDNPSWIDQPPKVVVKSQNGLFCHLNIEADVGLPPELVYNIFTHPDNKRYFKNIKENISRKVLIDEGPKQTVEVKQAAAWKFLWWDGTCPIHLIVEENRKNLTSKYRQETTMFMKVFEGCWKVEPLFIDEHLCDRSKPKSQEDYHSCSNGRGRIGSKVTMDQMFQPSALLTPPPLSWYIRGITIKTTESMIEDLFAEATRLRGGKGGGYIDDQGENNVVTEKSKADDIKERWRSHRRSKRRRFTNARSM</sequence>
<feature type="domain" description="DUF220" evidence="2">
    <location>
        <begin position="724"/>
        <end position="773"/>
    </location>
</feature>
<name>A0A7G2DV50_ARATH</name>
<feature type="compositionally biased region" description="Basic and acidic residues" evidence="1">
    <location>
        <begin position="1248"/>
        <end position="1265"/>
    </location>
</feature>
<gene>
    <name evidence="3" type="ORF">AT9943_LOCUS2059</name>
</gene>
<feature type="domain" description="DUF220" evidence="2">
    <location>
        <begin position="1937"/>
        <end position="2007"/>
    </location>
</feature>
<reference evidence="3 4" key="1">
    <citation type="submission" date="2020-09" db="EMBL/GenBank/DDBJ databases">
        <authorList>
            <person name="Ashkenazy H."/>
        </authorList>
    </citation>
    <scope>NUCLEOTIDE SEQUENCE [LARGE SCALE GENOMIC DNA]</scope>
    <source>
        <strain evidence="4">cv. Cdm-0</strain>
    </source>
</reference>
<feature type="domain" description="DUF220" evidence="2">
    <location>
        <begin position="154"/>
        <end position="226"/>
    </location>
</feature>
<accession>A0A7G2DV50</accession>
<dbReference type="PANTHER" id="PTHR31385">
    <property type="entry name" value="PUTATIVE (DUF220)-RELATED"/>
    <property type="match status" value="1"/>
</dbReference>
<feature type="region of interest" description="Disordered" evidence="1">
    <location>
        <begin position="1535"/>
        <end position="1562"/>
    </location>
</feature>
<evidence type="ECO:0000313" key="3">
    <source>
        <dbReference type="EMBL" id="CAD5313566.1"/>
    </source>
</evidence>
<feature type="region of interest" description="Disordered" evidence="1">
    <location>
        <begin position="1026"/>
        <end position="1046"/>
    </location>
</feature>
<feature type="compositionally biased region" description="Low complexity" evidence="1">
    <location>
        <begin position="1504"/>
        <end position="1516"/>
    </location>
</feature>
<evidence type="ECO:0000256" key="1">
    <source>
        <dbReference type="SAM" id="MobiDB-lite"/>
    </source>
</evidence>
<feature type="region of interest" description="Disordered" evidence="1">
    <location>
        <begin position="1208"/>
        <end position="1272"/>
    </location>
</feature>
<feature type="region of interest" description="Disordered" evidence="1">
    <location>
        <begin position="2079"/>
        <end position="2099"/>
    </location>
</feature>
<feature type="region of interest" description="Disordered" evidence="1">
    <location>
        <begin position="1501"/>
        <end position="1521"/>
    </location>
</feature>
<dbReference type="Proteomes" id="UP000516314">
    <property type="component" value="Chromosome 1"/>
</dbReference>
<evidence type="ECO:0000259" key="2">
    <source>
        <dbReference type="Pfam" id="PF02713"/>
    </source>
</evidence>
<feature type="compositionally biased region" description="Basic and acidic residues" evidence="1">
    <location>
        <begin position="1224"/>
        <end position="1235"/>
    </location>
</feature>
<feature type="region of interest" description="Disordered" evidence="1">
    <location>
        <begin position="836"/>
        <end position="872"/>
    </location>
</feature>
<dbReference type="PANTHER" id="PTHR31385:SF5">
    <property type="entry name" value="F5O8.12 PROTEIN"/>
    <property type="match status" value="1"/>
</dbReference>
<feature type="domain" description="DUF220" evidence="2">
    <location>
        <begin position="1154"/>
        <end position="1226"/>
    </location>
</feature>
<feature type="domain" description="DUF220" evidence="2">
    <location>
        <begin position="1627"/>
        <end position="1699"/>
    </location>
</feature>
<feature type="region of interest" description="Disordered" evidence="1">
    <location>
        <begin position="692"/>
        <end position="713"/>
    </location>
</feature>
<feature type="compositionally biased region" description="Basic residues" evidence="1">
    <location>
        <begin position="2082"/>
        <end position="2099"/>
    </location>
</feature>
<evidence type="ECO:0000313" key="4">
    <source>
        <dbReference type="Proteomes" id="UP000516314"/>
    </source>
</evidence>
<feature type="domain" description="DUF220" evidence="2">
    <location>
        <begin position="1378"/>
        <end position="1450"/>
    </location>
</feature>
<proteinExistence type="predicted"/>
<feature type="compositionally biased region" description="Basic and acidic residues" evidence="1">
    <location>
        <begin position="1535"/>
        <end position="1551"/>
    </location>
</feature>
<organism evidence="3 4">
    <name type="scientific">Arabidopsis thaliana</name>
    <name type="common">Mouse-ear cress</name>
    <dbReference type="NCBI Taxonomy" id="3702"/>
    <lineage>
        <taxon>Eukaryota</taxon>
        <taxon>Viridiplantae</taxon>
        <taxon>Streptophyta</taxon>
        <taxon>Embryophyta</taxon>
        <taxon>Tracheophyta</taxon>
        <taxon>Spermatophyta</taxon>
        <taxon>Magnoliopsida</taxon>
        <taxon>eudicotyledons</taxon>
        <taxon>Gunneridae</taxon>
        <taxon>Pentapetalae</taxon>
        <taxon>rosids</taxon>
        <taxon>malvids</taxon>
        <taxon>Brassicales</taxon>
        <taxon>Brassicaceae</taxon>
        <taxon>Camelineae</taxon>
        <taxon>Arabidopsis</taxon>
    </lineage>
</organism>
<feature type="domain" description="DUF220" evidence="2">
    <location>
        <begin position="974"/>
        <end position="1013"/>
    </location>
</feature>
<feature type="region of interest" description="Disordered" evidence="1">
    <location>
        <begin position="535"/>
        <end position="561"/>
    </location>
</feature>
<feature type="region of interest" description="Disordered" evidence="1">
    <location>
        <begin position="1"/>
        <end position="54"/>
    </location>
</feature>
<feature type="domain" description="DUF220" evidence="2">
    <location>
        <begin position="408"/>
        <end position="462"/>
    </location>
</feature>
<dbReference type="EMBL" id="LR881466">
    <property type="protein sequence ID" value="CAD5313566.1"/>
    <property type="molecule type" value="Genomic_DNA"/>
</dbReference>
<feature type="domain" description="DUF220" evidence="2">
    <location>
        <begin position="626"/>
        <end position="698"/>
    </location>
</feature>
<protein>
    <submittedName>
        <fullName evidence="3">(thale cress) hypothetical protein</fullName>
    </submittedName>
</protein>
<dbReference type="InterPro" id="IPR003863">
    <property type="entry name" value="DUF220"/>
</dbReference>
<dbReference type="Pfam" id="PF02713">
    <property type="entry name" value="DUF220"/>
    <property type="match status" value="9"/>
</dbReference>